<dbReference type="GO" id="GO:0006857">
    <property type="term" value="P:oligopeptide transport"/>
    <property type="evidence" value="ECO:0007669"/>
    <property type="project" value="InterPro"/>
</dbReference>
<feature type="transmembrane region" description="Helical" evidence="7">
    <location>
        <begin position="120"/>
        <end position="142"/>
    </location>
</feature>
<feature type="transmembrane region" description="Helical" evidence="7">
    <location>
        <begin position="384"/>
        <end position="403"/>
    </location>
</feature>
<evidence type="ECO:0000256" key="4">
    <source>
        <dbReference type="ARBA" id="ARBA00022692"/>
    </source>
</evidence>
<feature type="transmembrane region" description="Helical" evidence="7">
    <location>
        <begin position="163"/>
        <end position="182"/>
    </location>
</feature>
<evidence type="ECO:0000313" key="9">
    <source>
        <dbReference type="EMBL" id="KAA6349644.1"/>
    </source>
</evidence>
<dbReference type="PANTHER" id="PTHR23517">
    <property type="entry name" value="RESISTANCE PROTEIN MDTM, PUTATIVE-RELATED-RELATED"/>
    <property type="match status" value="1"/>
</dbReference>
<evidence type="ECO:0000256" key="7">
    <source>
        <dbReference type="SAM" id="Phobius"/>
    </source>
</evidence>
<keyword evidence="2" id="KW-0813">Transport</keyword>
<keyword evidence="4 7" id="KW-0812">Transmembrane</keyword>
<keyword evidence="3" id="KW-1003">Cell membrane</keyword>
<evidence type="ECO:0000256" key="2">
    <source>
        <dbReference type="ARBA" id="ARBA00022448"/>
    </source>
</evidence>
<feature type="transmembrane region" description="Helical" evidence="7">
    <location>
        <begin position="354"/>
        <end position="372"/>
    </location>
</feature>
<dbReference type="CDD" id="cd17346">
    <property type="entry name" value="MFS_DtpA_like"/>
    <property type="match status" value="1"/>
</dbReference>
<dbReference type="PANTHER" id="PTHR23517:SF15">
    <property type="entry name" value="PROTON-DEPENDENT OLIGOPEPTIDE FAMILY TRANSPORT PROTEIN"/>
    <property type="match status" value="1"/>
</dbReference>
<feature type="transmembrane region" description="Helical" evidence="7">
    <location>
        <begin position="423"/>
        <end position="442"/>
    </location>
</feature>
<name>A0A5J4SU26_9ZZZZ</name>
<feature type="transmembrane region" description="Helical" evidence="7">
    <location>
        <begin position="61"/>
        <end position="81"/>
    </location>
</feature>
<feature type="transmembrane region" description="Helical" evidence="7">
    <location>
        <begin position="489"/>
        <end position="510"/>
    </location>
</feature>
<comment type="caution">
    <text evidence="9">The sequence shown here is derived from an EMBL/GenBank/DDBJ whole genome shotgun (WGS) entry which is preliminary data.</text>
</comment>
<dbReference type="InterPro" id="IPR050171">
    <property type="entry name" value="MFS_Transporters"/>
</dbReference>
<dbReference type="SUPFAM" id="SSF103473">
    <property type="entry name" value="MFS general substrate transporter"/>
    <property type="match status" value="1"/>
</dbReference>
<accession>A0A5J4SU26</accession>
<dbReference type="AlphaFoldDB" id="A0A5J4SU26"/>
<keyword evidence="5 7" id="KW-1133">Transmembrane helix</keyword>
<dbReference type="Pfam" id="PF00854">
    <property type="entry name" value="PTR2"/>
    <property type="match status" value="2"/>
</dbReference>
<dbReference type="EMBL" id="SNRY01000043">
    <property type="protein sequence ID" value="KAA6349644.1"/>
    <property type="molecule type" value="Genomic_DNA"/>
</dbReference>
<dbReference type="InterPro" id="IPR036259">
    <property type="entry name" value="MFS_trans_sf"/>
</dbReference>
<comment type="subcellular location">
    <subcellularLocation>
        <location evidence="1">Cell membrane</location>
        <topology evidence="1">Multi-pass membrane protein</topology>
    </subcellularLocation>
</comment>
<dbReference type="InterPro" id="IPR000109">
    <property type="entry name" value="POT_fam"/>
</dbReference>
<proteinExistence type="predicted"/>
<dbReference type="InterPro" id="IPR018456">
    <property type="entry name" value="PTR2_symporter_CS"/>
</dbReference>
<evidence type="ECO:0000256" key="3">
    <source>
        <dbReference type="ARBA" id="ARBA00022475"/>
    </source>
</evidence>
<keyword evidence="6 7" id="KW-0472">Membrane</keyword>
<dbReference type="PROSITE" id="PS01023">
    <property type="entry name" value="PTR2_2"/>
    <property type="match status" value="1"/>
</dbReference>
<evidence type="ECO:0000256" key="5">
    <source>
        <dbReference type="ARBA" id="ARBA00022989"/>
    </source>
</evidence>
<feature type="transmembrane region" description="Helical" evidence="7">
    <location>
        <begin position="250"/>
        <end position="271"/>
    </location>
</feature>
<reference evidence="9" key="1">
    <citation type="submission" date="2019-03" db="EMBL/GenBank/DDBJ databases">
        <title>Single cell metagenomics reveals metabolic interactions within the superorganism composed of flagellate Streblomastix strix and complex community of Bacteroidetes bacteria on its surface.</title>
        <authorList>
            <person name="Treitli S.C."/>
            <person name="Kolisko M."/>
            <person name="Husnik F."/>
            <person name="Keeling P."/>
            <person name="Hampl V."/>
        </authorList>
    </citation>
    <scope>NUCLEOTIDE SEQUENCE</scope>
    <source>
        <strain evidence="9">STM</strain>
    </source>
</reference>
<feature type="transmembrane region" description="Helical" evidence="7">
    <location>
        <begin position="463"/>
        <end position="483"/>
    </location>
</feature>
<dbReference type="PROSITE" id="PS50850">
    <property type="entry name" value="MFS"/>
    <property type="match status" value="1"/>
</dbReference>
<dbReference type="Gene3D" id="1.20.1250.20">
    <property type="entry name" value="MFS general substrate transporter like domains"/>
    <property type="match status" value="2"/>
</dbReference>
<dbReference type="GO" id="GO:0005886">
    <property type="term" value="C:plasma membrane"/>
    <property type="evidence" value="ECO:0007669"/>
    <property type="project" value="UniProtKB-SubCell"/>
</dbReference>
<feature type="transmembrane region" description="Helical" evidence="7">
    <location>
        <begin position="88"/>
        <end position="108"/>
    </location>
</feature>
<dbReference type="GO" id="GO:1904680">
    <property type="term" value="F:peptide transmembrane transporter activity"/>
    <property type="evidence" value="ECO:0007669"/>
    <property type="project" value="InterPro"/>
</dbReference>
<protein>
    <submittedName>
        <fullName evidence="9">Di-/tripeptide transporter</fullName>
    </submittedName>
</protein>
<sequence>MFRFFKEELILIDIIMFKKHPKGLIAAALANMGERFGFYTMMAILVLFLQAKFGLNGTDAGIIYSIFYFSIYILAFVGGVIADKTRNYKGVILAGLLFMSLGYLILAIPSPTPVSNPKLFLTISCVGLFVIAFGNGLFKGNLQALVGQMYDDEKYSKMRDSGFSLFYMFINVGAIFAPWAAVGVRNWWLAVHGYAYNAALPALCHGQLSDALTPEAVETFGKLANEASTTAITDYSTFATDYLNVFTTGFHYAFAVAILAMGISLFIYLSNKKRFPDPSKKIVAKSNLKTTDMDTKEIKQRIYALIAVFGVVVFFWFSFHQNGLTLTFFAKEYTDLVLFGKNITVELFQSLNPFFVVCLTPVVMGLFGWQRARGKEPSTPKKIALGMGIAATAYVVMAASAYFGRLPLHEEVVALGSSPVKLTPWLLIVTYLILTFAELYISPLGISFVSKVAPPKYQGVMQGGWLGATAVGNQLLFIGAVLYESIPVWMTWTVFVVACSISMITMFAMLKWLERVAK</sequence>
<organism evidence="9">
    <name type="scientific">termite gut metagenome</name>
    <dbReference type="NCBI Taxonomy" id="433724"/>
    <lineage>
        <taxon>unclassified sequences</taxon>
        <taxon>metagenomes</taxon>
        <taxon>organismal metagenomes</taxon>
    </lineage>
</organism>
<evidence type="ECO:0000259" key="8">
    <source>
        <dbReference type="PROSITE" id="PS50850"/>
    </source>
</evidence>
<evidence type="ECO:0000256" key="1">
    <source>
        <dbReference type="ARBA" id="ARBA00004651"/>
    </source>
</evidence>
<gene>
    <name evidence="9" type="ORF">EZS27_002972</name>
</gene>
<evidence type="ECO:0000256" key="6">
    <source>
        <dbReference type="ARBA" id="ARBA00023136"/>
    </source>
</evidence>
<dbReference type="InterPro" id="IPR020846">
    <property type="entry name" value="MFS_dom"/>
</dbReference>
<feature type="transmembrane region" description="Helical" evidence="7">
    <location>
        <begin position="302"/>
        <end position="319"/>
    </location>
</feature>
<dbReference type="InterPro" id="IPR005279">
    <property type="entry name" value="Dipep/tripep_permease"/>
</dbReference>
<feature type="domain" description="Major facilitator superfamily (MFS) profile" evidence="8">
    <location>
        <begin position="1"/>
        <end position="272"/>
    </location>
</feature>